<keyword evidence="1" id="KW-0732">Signal</keyword>
<keyword evidence="3" id="KW-1185">Reference proteome</keyword>
<dbReference type="EMBL" id="CP064942">
    <property type="protein sequence ID" value="QPH53959.1"/>
    <property type="molecule type" value="Genomic_DNA"/>
</dbReference>
<gene>
    <name evidence="2" type="ORF">I0K15_19655</name>
</gene>
<feature type="chain" id="PRO_5032455453" evidence="1">
    <location>
        <begin position="20"/>
        <end position="428"/>
    </location>
</feature>
<dbReference type="InterPro" id="IPR011048">
    <property type="entry name" value="Haem_d1_sf"/>
</dbReference>
<dbReference type="AlphaFoldDB" id="A0A7S9LRX5"/>
<protein>
    <submittedName>
        <fullName evidence="2">Beta-propeller fold lactonase family protein</fullName>
    </submittedName>
</protein>
<dbReference type="Gene3D" id="2.130.10.10">
    <property type="entry name" value="YVTN repeat-like/Quinoprotein amine dehydrogenase"/>
    <property type="match status" value="1"/>
</dbReference>
<dbReference type="InterPro" id="IPR019405">
    <property type="entry name" value="Lactonase_7-beta_prop"/>
</dbReference>
<reference evidence="2 3" key="1">
    <citation type="submission" date="2020-11" db="EMBL/GenBank/DDBJ databases">
        <title>Description of Pontivivens ytuae sp. nov. isolated from deep sea sediment of Mariana Trench.</title>
        <authorList>
            <person name="Wang Z."/>
            <person name="Sun Q.-L."/>
            <person name="Xu X.-D."/>
            <person name="Tang Y.-Z."/>
            <person name="Zhang J."/>
        </authorList>
    </citation>
    <scope>NUCLEOTIDE SEQUENCE [LARGE SCALE GENOMIC DNA]</scope>
    <source>
        <strain evidence="2 3">MT2928</strain>
    </source>
</reference>
<dbReference type="RefSeq" id="WP_196103168.1">
    <property type="nucleotide sequence ID" value="NZ_CP064942.1"/>
</dbReference>
<proteinExistence type="predicted"/>
<dbReference type="SUPFAM" id="SSF51004">
    <property type="entry name" value="C-terminal (heme d1) domain of cytochrome cd1-nitrite reductase"/>
    <property type="match status" value="1"/>
</dbReference>
<dbReference type="KEGG" id="poz:I0K15_19655"/>
<organism evidence="2 3">
    <name type="scientific">Pontivivens ytuae</name>
    <dbReference type="NCBI Taxonomy" id="2789856"/>
    <lineage>
        <taxon>Bacteria</taxon>
        <taxon>Pseudomonadati</taxon>
        <taxon>Pseudomonadota</taxon>
        <taxon>Alphaproteobacteria</taxon>
        <taxon>Rhodobacterales</taxon>
        <taxon>Paracoccaceae</taxon>
        <taxon>Pontivivens</taxon>
    </lineage>
</organism>
<dbReference type="Proteomes" id="UP000594800">
    <property type="component" value="Chromosome"/>
</dbReference>
<evidence type="ECO:0000256" key="1">
    <source>
        <dbReference type="SAM" id="SignalP"/>
    </source>
</evidence>
<name>A0A7S9LRX5_9RHOB</name>
<sequence length="428" mass="45413">MRPILSFAVAALVPTAALAEPTARYVVALSDVDMAGTAYEDDQLGAPLDAVDTLSIFAMDAPETALATLEVSNSVAGPPMVLDVSPDGTRAIVAETLRPRGPEDTTLTELSGRPGETLRLYDLSDPAAPALVNETQVPVNPQAARLNAEGDLVAVVGFGTDNGLTLVPLSANGLGEAVTFDLGLVARPDLPFDPAHSVQFHPTEDIVAVNLTIRNQIAFYRIDRAEDGTPTGIEPWGNLVSTNKFPFVGAFTPDGRHYVTSELMWGPDVERFYGSSAGTVTSIRVADPTDTEPRHVIQSIAQGGYQGETLAISPDGDRVAILSLRNTGLTQDDPRFDPMASVSLYALDSETGALGLIEEEMFEAHLPQGLAFDPSGTALYVGVNEYFDATDPVMRGAVELWTVEADGVTRTNTRMPAPRGVHGVEVVE</sequence>
<dbReference type="Pfam" id="PF10282">
    <property type="entry name" value="Lactonase"/>
    <property type="match status" value="1"/>
</dbReference>
<feature type="signal peptide" evidence="1">
    <location>
        <begin position="1"/>
        <end position="19"/>
    </location>
</feature>
<dbReference type="InterPro" id="IPR015943">
    <property type="entry name" value="WD40/YVTN_repeat-like_dom_sf"/>
</dbReference>
<accession>A0A7S9LRX5</accession>
<evidence type="ECO:0000313" key="2">
    <source>
        <dbReference type="EMBL" id="QPH53959.1"/>
    </source>
</evidence>
<evidence type="ECO:0000313" key="3">
    <source>
        <dbReference type="Proteomes" id="UP000594800"/>
    </source>
</evidence>